<evidence type="ECO:0000313" key="3">
    <source>
        <dbReference type="Proteomes" id="UP001652620"/>
    </source>
</evidence>
<gene>
    <name evidence="4" type="primary">LOC105224372</name>
</gene>
<feature type="region of interest" description="Disordered" evidence="1">
    <location>
        <begin position="1"/>
        <end position="23"/>
    </location>
</feature>
<keyword evidence="2" id="KW-0472">Membrane</keyword>
<keyword evidence="3" id="KW-1185">Reference proteome</keyword>
<protein>
    <submittedName>
        <fullName evidence="4">Uncharacterized protein LOC105224372</fullName>
    </submittedName>
</protein>
<dbReference type="RefSeq" id="XP_011200734.2">
    <property type="nucleotide sequence ID" value="XM_011202432.4"/>
</dbReference>
<dbReference type="KEGG" id="bdr:105224372"/>
<dbReference type="AlphaFoldDB" id="A0A6I9UT52"/>
<accession>A0A6I9UT52</accession>
<proteinExistence type="predicted"/>
<dbReference type="FunCoup" id="A0A6I9UT52">
    <property type="interactions" value="5"/>
</dbReference>
<dbReference type="InParanoid" id="A0A6I9UT52"/>
<feature type="compositionally biased region" description="Polar residues" evidence="1">
    <location>
        <begin position="1"/>
        <end position="10"/>
    </location>
</feature>
<keyword evidence="2" id="KW-0812">Transmembrane</keyword>
<evidence type="ECO:0000313" key="4">
    <source>
        <dbReference type="RefSeq" id="XP_011200734.2"/>
    </source>
</evidence>
<dbReference type="GeneID" id="105224372"/>
<dbReference type="InterPro" id="IPR029162">
    <property type="entry name" value="InaF-motif"/>
</dbReference>
<sequence>MNNGSASATANDPDESEENTSEKSFYDTKIFRWFSLFLYIGGISGLGMILSLYYLLFFDSTMPDIHLKFPISIDGKPVQKVQSYT</sequence>
<organism evidence="3 4">
    <name type="scientific">Bactrocera dorsalis</name>
    <name type="common">Oriental fruit fly</name>
    <name type="synonym">Dacus dorsalis</name>
    <dbReference type="NCBI Taxonomy" id="27457"/>
    <lineage>
        <taxon>Eukaryota</taxon>
        <taxon>Metazoa</taxon>
        <taxon>Ecdysozoa</taxon>
        <taxon>Arthropoda</taxon>
        <taxon>Hexapoda</taxon>
        <taxon>Insecta</taxon>
        <taxon>Pterygota</taxon>
        <taxon>Neoptera</taxon>
        <taxon>Endopterygota</taxon>
        <taxon>Diptera</taxon>
        <taxon>Brachycera</taxon>
        <taxon>Muscomorpha</taxon>
        <taxon>Tephritoidea</taxon>
        <taxon>Tephritidae</taxon>
        <taxon>Bactrocera</taxon>
        <taxon>Bactrocera</taxon>
    </lineage>
</organism>
<dbReference type="Pfam" id="PF15018">
    <property type="entry name" value="InaF-motif"/>
    <property type="match status" value="1"/>
</dbReference>
<evidence type="ECO:0000256" key="2">
    <source>
        <dbReference type="SAM" id="Phobius"/>
    </source>
</evidence>
<name>A0A6I9UT52_BACDO</name>
<keyword evidence="2" id="KW-1133">Transmembrane helix</keyword>
<feature type="transmembrane region" description="Helical" evidence="2">
    <location>
        <begin position="36"/>
        <end position="58"/>
    </location>
</feature>
<evidence type="ECO:0000256" key="1">
    <source>
        <dbReference type="SAM" id="MobiDB-lite"/>
    </source>
</evidence>
<dbReference type="Proteomes" id="UP001652620">
    <property type="component" value="Chromosome 4"/>
</dbReference>
<reference evidence="4" key="1">
    <citation type="submission" date="2025-08" db="UniProtKB">
        <authorList>
            <consortium name="RefSeq"/>
        </authorList>
    </citation>
    <scope>IDENTIFICATION</scope>
    <source>
        <tissue evidence="4">Adult</tissue>
    </source>
</reference>
<dbReference type="OrthoDB" id="8113027at2759"/>